<comment type="caution">
    <text evidence="1">The sequence shown here is derived from an EMBL/GenBank/DDBJ whole genome shotgun (WGS) entry which is preliminary data.</text>
</comment>
<reference evidence="1 2" key="1">
    <citation type="submission" date="2017-11" db="EMBL/GenBank/DDBJ databases">
        <title>De-novo sequencing of pomegranate (Punica granatum L.) genome.</title>
        <authorList>
            <person name="Akparov Z."/>
            <person name="Amiraslanov A."/>
            <person name="Hajiyeva S."/>
            <person name="Abbasov M."/>
            <person name="Kaur K."/>
            <person name="Hamwieh A."/>
            <person name="Solovyev V."/>
            <person name="Salamov A."/>
            <person name="Braich B."/>
            <person name="Kosarev P."/>
            <person name="Mahmoud A."/>
            <person name="Hajiyev E."/>
            <person name="Babayeva S."/>
            <person name="Izzatullayeva V."/>
            <person name="Mammadov A."/>
            <person name="Mammadov A."/>
            <person name="Sharifova S."/>
            <person name="Ojaghi J."/>
            <person name="Eynullazada K."/>
            <person name="Bayramov B."/>
            <person name="Abdulazimova A."/>
            <person name="Shahmuradov I."/>
        </authorList>
    </citation>
    <scope>NUCLEOTIDE SEQUENCE [LARGE SCALE GENOMIC DNA]</scope>
    <source>
        <strain evidence="2">cv. AG2017</strain>
        <tissue evidence="1">Leaf</tissue>
    </source>
</reference>
<protein>
    <submittedName>
        <fullName evidence="1">Uncharacterized protein</fullName>
    </submittedName>
</protein>
<dbReference type="EMBL" id="PGOL01002047">
    <property type="protein sequence ID" value="PKI51103.1"/>
    <property type="molecule type" value="Genomic_DNA"/>
</dbReference>
<accession>A0A2I0J4X7</accession>
<name>A0A2I0J4X7_PUNGR</name>
<keyword evidence="2" id="KW-1185">Reference proteome</keyword>
<proteinExistence type="predicted"/>
<gene>
    <name evidence="1" type="ORF">CRG98_028532</name>
</gene>
<dbReference type="Proteomes" id="UP000233551">
    <property type="component" value="Unassembled WGS sequence"/>
</dbReference>
<sequence>MPTLHSASHSKAQCGIVRLNCTTHLGLLSSALKVSDAFFKSLEVQSRQTKITVIFGSPKQFRNGLLIISDRFHHFKFGSCSRVNSAPVTRSRVQTFGDPAHVCQRMPVCAFAPARSSPHVLLRLCASDVPCMHAHPHVPDIQLARSRLPACPRLPHALACTSSCAPDAFQHPGCLLQLPDHPIKCT</sequence>
<organism evidence="1 2">
    <name type="scientific">Punica granatum</name>
    <name type="common">Pomegranate</name>
    <dbReference type="NCBI Taxonomy" id="22663"/>
    <lineage>
        <taxon>Eukaryota</taxon>
        <taxon>Viridiplantae</taxon>
        <taxon>Streptophyta</taxon>
        <taxon>Embryophyta</taxon>
        <taxon>Tracheophyta</taxon>
        <taxon>Spermatophyta</taxon>
        <taxon>Magnoliopsida</taxon>
        <taxon>eudicotyledons</taxon>
        <taxon>Gunneridae</taxon>
        <taxon>Pentapetalae</taxon>
        <taxon>rosids</taxon>
        <taxon>malvids</taxon>
        <taxon>Myrtales</taxon>
        <taxon>Lythraceae</taxon>
        <taxon>Punica</taxon>
    </lineage>
</organism>
<evidence type="ECO:0000313" key="1">
    <source>
        <dbReference type="EMBL" id="PKI51103.1"/>
    </source>
</evidence>
<dbReference type="AlphaFoldDB" id="A0A2I0J4X7"/>
<evidence type="ECO:0000313" key="2">
    <source>
        <dbReference type="Proteomes" id="UP000233551"/>
    </source>
</evidence>